<dbReference type="PANTHER" id="PTHR21381:SF3">
    <property type="entry name" value="SGC REGION PROTEIN SGCQ-RELATED"/>
    <property type="match status" value="1"/>
</dbReference>
<dbReference type="AlphaFoldDB" id="A0A9P0A0L7"/>
<dbReference type="Gene3D" id="3.20.20.70">
    <property type="entry name" value="Aldolase class I"/>
    <property type="match status" value="1"/>
</dbReference>
<name>A0A9P0A0L7_BEMTA</name>
<keyword evidence="3" id="KW-1185">Reference proteome</keyword>
<dbReference type="InterPro" id="IPR005137">
    <property type="entry name" value="BtpA"/>
</dbReference>
<dbReference type="Proteomes" id="UP001152759">
    <property type="component" value="Chromosome 10"/>
</dbReference>
<evidence type="ECO:0000313" key="3">
    <source>
        <dbReference type="Proteomes" id="UP001152759"/>
    </source>
</evidence>
<sequence>MLKFRNCFRKCSVIGMIHVLPLPGTPNFSGSITDIIEVAKKEALIYKNEQVDGVLIENMHDIPYLKAKSLTPETTAFMTRVATEVRNILPKSVKCGVQVLAGGNLQALAVAQAAELDFLRAEGFVFGHVADEGYIDACAGELLRYRKRLDAENILIFTDIKKKHSSHAITGDISLVETAHAAEFFQSDGIILTGVATGSPADKNQLKDLKSNAEVPVIIGSGVDIDNIEDYIEADAFIIGSHFKEENKWQNKLQPKKIAEFMAKINKLR</sequence>
<evidence type="ECO:0000256" key="1">
    <source>
        <dbReference type="ARBA" id="ARBA00006007"/>
    </source>
</evidence>
<evidence type="ECO:0000313" key="2">
    <source>
        <dbReference type="EMBL" id="CAH0383742.1"/>
    </source>
</evidence>
<organism evidence="2 3">
    <name type="scientific">Bemisia tabaci</name>
    <name type="common">Sweetpotato whitefly</name>
    <name type="synonym">Aleurodes tabaci</name>
    <dbReference type="NCBI Taxonomy" id="7038"/>
    <lineage>
        <taxon>Eukaryota</taxon>
        <taxon>Metazoa</taxon>
        <taxon>Ecdysozoa</taxon>
        <taxon>Arthropoda</taxon>
        <taxon>Hexapoda</taxon>
        <taxon>Insecta</taxon>
        <taxon>Pterygota</taxon>
        <taxon>Neoptera</taxon>
        <taxon>Paraneoptera</taxon>
        <taxon>Hemiptera</taxon>
        <taxon>Sternorrhyncha</taxon>
        <taxon>Aleyrodoidea</taxon>
        <taxon>Aleyrodidae</taxon>
        <taxon>Aleyrodinae</taxon>
        <taxon>Bemisia</taxon>
    </lineage>
</organism>
<dbReference type="SUPFAM" id="SSF51366">
    <property type="entry name" value="Ribulose-phoshate binding barrel"/>
    <property type="match status" value="1"/>
</dbReference>
<dbReference type="PANTHER" id="PTHR21381">
    <property type="entry name" value="ZGC:162297"/>
    <property type="match status" value="1"/>
</dbReference>
<comment type="similarity">
    <text evidence="1">Belongs to the BtpA family.</text>
</comment>
<gene>
    <name evidence="2" type="ORF">BEMITA_LOCUS3161</name>
</gene>
<accession>A0A9P0A0L7</accession>
<proteinExistence type="inferred from homology"/>
<evidence type="ECO:0008006" key="4">
    <source>
        <dbReference type="Google" id="ProtNLM"/>
    </source>
</evidence>
<dbReference type="InterPro" id="IPR011060">
    <property type="entry name" value="RibuloseP-bd_barrel"/>
</dbReference>
<protein>
    <recommendedName>
        <fullName evidence="4">BtpA family membrane complex biogenesis protein</fullName>
    </recommendedName>
</protein>
<dbReference type="NCBIfam" id="TIGR00259">
    <property type="entry name" value="thylakoid_BtpA"/>
    <property type="match status" value="1"/>
</dbReference>
<dbReference type="InterPro" id="IPR013785">
    <property type="entry name" value="Aldolase_TIM"/>
</dbReference>
<dbReference type="KEGG" id="btab:109036039"/>
<dbReference type="EMBL" id="OU963871">
    <property type="protein sequence ID" value="CAH0383742.1"/>
    <property type="molecule type" value="Genomic_DNA"/>
</dbReference>
<dbReference type="Pfam" id="PF03437">
    <property type="entry name" value="BtpA"/>
    <property type="match status" value="1"/>
</dbReference>
<reference evidence="2" key="1">
    <citation type="submission" date="2021-12" db="EMBL/GenBank/DDBJ databases">
        <authorList>
            <person name="King R."/>
        </authorList>
    </citation>
    <scope>NUCLEOTIDE SEQUENCE</scope>
</reference>
<dbReference type="PIRSF" id="PIRSF005956">
    <property type="entry name" value="BtpA"/>
    <property type="match status" value="1"/>
</dbReference>